<dbReference type="AlphaFoldDB" id="A0A5S5CJR6"/>
<evidence type="ECO:0000256" key="3">
    <source>
        <dbReference type="ARBA" id="ARBA00022448"/>
    </source>
</evidence>
<organism evidence="9 10">
    <name type="scientific">Paenibacillus methanolicus</name>
    <dbReference type="NCBI Taxonomy" id="582686"/>
    <lineage>
        <taxon>Bacteria</taxon>
        <taxon>Bacillati</taxon>
        <taxon>Bacillota</taxon>
        <taxon>Bacilli</taxon>
        <taxon>Bacillales</taxon>
        <taxon>Paenibacillaceae</taxon>
        <taxon>Paenibacillus</taxon>
    </lineage>
</organism>
<feature type="transmembrane region" description="Helical" evidence="8">
    <location>
        <begin position="40"/>
        <end position="59"/>
    </location>
</feature>
<dbReference type="Pfam" id="PF03845">
    <property type="entry name" value="Spore_permease"/>
    <property type="match status" value="1"/>
</dbReference>
<feature type="transmembrane region" description="Helical" evidence="8">
    <location>
        <begin position="301"/>
        <end position="319"/>
    </location>
</feature>
<dbReference type="Proteomes" id="UP000323257">
    <property type="component" value="Unassembled WGS sequence"/>
</dbReference>
<protein>
    <submittedName>
        <fullName evidence="9">Spore germination protein KB</fullName>
    </submittedName>
</protein>
<dbReference type="RefSeq" id="WP_148927337.1">
    <property type="nucleotide sequence ID" value="NZ_VNHS01000001.1"/>
</dbReference>
<dbReference type="PANTHER" id="PTHR34975">
    <property type="entry name" value="SPORE GERMINATION PROTEIN A2"/>
    <property type="match status" value="1"/>
</dbReference>
<evidence type="ECO:0000256" key="5">
    <source>
        <dbReference type="ARBA" id="ARBA00022692"/>
    </source>
</evidence>
<reference evidence="9 10" key="1">
    <citation type="submission" date="2019-07" db="EMBL/GenBank/DDBJ databases">
        <title>Genomic Encyclopedia of Type Strains, Phase III (KMG-III): the genomes of soil and plant-associated and newly described type strains.</title>
        <authorList>
            <person name="Whitman W."/>
        </authorList>
    </citation>
    <scope>NUCLEOTIDE SEQUENCE [LARGE SCALE GENOMIC DNA]</scope>
    <source>
        <strain evidence="9 10">BL24</strain>
    </source>
</reference>
<keyword evidence="10" id="KW-1185">Reference proteome</keyword>
<feature type="transmembrane region" description="Helical" evidence="8">
    <location>
        <begin position="117"/>
        <end position="133"/>
    </location>
</feature>
<comment type="subcellular location">
    <subcellularLocation>
        <location evidence="1">Membrane</location>
        <topology evidence="1">Multi-pass membrane protein</topology>
    </subcellularLocation>
</comment>
<dbReference type="EMBL" id="VNHS01000001">
    <property type="protein sequence ID" value="TYP79253.1"/>
    <property type="molecule type" value="Genomic_DNA"/>
</dbReference>
<gene>
    <name evidence="9" type="ORF">BCM02_101371</name>
</gene>
<sequence>MIERGRISNIQAAMLSIMTLTIMGHLILLTLVIVRSRQDGWISATIGTALGLSSVFAVTKLAQRHPGVSLVELAASRFRLAGKLLAMLFLLYFGLMTILAVRLFAETYSMIMPETPFVAFVAIILLLCAYLVHQGLETFGRMNQIMLPVLVAVAMLVVLLTVGQKDYGNLLPILGRGPGPVAAGALSIMGWFGEFVLMGMILPYARHPAKLMRYTFAASGLTLLFFIGPVTGPIAMFGADEAARLTFPTFAEVRYIEASDVLNRFDAIAILFWTVGLMFRITVFFYGLCLGTGQLLKLRDYRPLILPYGWLLGGCAFWFADNFEEMSDFLFRVYVPLNLVFGYAVPILLALASHMMKKGGIPLVANESSQRE</sequence>
<evidence type="ECO:0000313" key="10">
    <source>
        <dbReference type="Proteomes" id="UP000323257"/>
    </source>
</evidence>
<keyword evidence="7 8" id="KW-0472">Membrane</keyword>
<comment type="caution">
    <text evidence="9">The sequence shown here is derived from an EMBL/GenBank/DDBJ whole genome shotgun (WGS) entry which is preliminary data.</text>
</comment>
<keyword evidence="3" id="KW-0813">Transport</keyword>
<dbReference type="PANTHER" id="PTHR34975:SF2">
    <property type="entry name" value="SPORE GERMINATION PROTEIN A2"/>
    <property type="match status" value="1"/>
</dbReference>
<evidence type="ECO:0000256" key="7">
    <source>
        <dbReference type="ARBA" id="ARBA00023136"/>
    </source>
</evidence>
<feature type="transmembrane region" description="Helical" evidence="8">
    <location>
        <begin position="331"/>
        <end position="352"/>
    </location>
</feature>
<accession>A0A5S5CJR6</accession>
<feature type="transmembrane region" description="Helical" evidence="8">
    <location>
        <begin position="80"/>
        <end position="105"/>
    </location>
</feature>
<name>A0A5S5CJR6_9BACL</name>
<feature type="transmembrane region" description="Helical" evidence="8">
    <location>
        <begin position="182"/>
        <end position="202"/>
    </location>
</feature>
<dbReference type="GO" id="GO:0016020">
    <property type="term" value="C:membrane"/>
    <property type="evidence" value="ECO:0007669"/>
    <property type="project" value="UniProtKB-SubCell"/>
</dbReference>
<evidence type="ECO:0000256" key="6">
    <source>
        <dbReference type="ARBA" id="ARBA00022989"/>
    </source>
</evidence>
<keyword evidence="6 8" id="KW-1133">Transmembrane helix</keyword>
<dbReference type="NCBIfam" id="TIGR00912">
    <property type="entry name" value="2A0309"/>
    <property type="match status" value="1"/>
</dbReference>
<feature type="transmembrane region" description="Helical" evidence="8">
    <location>
        <begin position="214"/>
        <end position="239"/>
    </location>
</feature>
<evidence type="ECO:0000256" key="8">
    <source>
        <dbReference type="SAM" id="Phobius"/>
    </source>
</evidence>
<feature type="transmembrane region" description="Helical" evidence="8">
    <location>
        <begin position="12"/>
        <end position="34"/>
    </location>
</feature>
<evidence type="ECO:0000256" key="4">
    <source>
        <dbReference type="ARBA" id="ARBA00022544"/>
    </source>
</evidence>
<dbReference type="GO" id="GO:0009847">
    <property type="term" value="P:spore germination"/>
    <property type="evidence" value="ECO:0007669"/>
    <property type="project" value="InterPro"/>
</dbReference>
<evidence type="ECO:0000313" key="9">
    <source>
        <dbReference type="EMBL" id="TYP79253.1"/>
    </source>
</evidence>
<keyword evidence="5 8" id="KW-0812">Transmembrane</keyword>
<keyword evidence="4" id="KW-0309">Germination</keyword>
<evidence type="ECO:0000256" key="2">
    <source>
        <dbReference type="ARBA" id="ARBA00007998"/>
    </source>
</evidence>
<feature type="transmembrane region" description="Helical" evidence="8">
    <location>
        <begin position="267"/>
        <end position="289"/>
    </location>
</feature>
<feature type="transmembrane region" description="Helical" evidence="8">
    <location>
        <begin position="145"/>
        <end position="162"/>
    </location>
</feature>
<evidence type="ECO:0000256" key="1">
    <source>
        <dbReference type="ARBA" id="ARBA00004141"/>
    </source>
</evidence>
<proteinExistence type="inferred from homology"/>
<dbReference type="InterPro" id="IPR004761">
    <property type="entry name" value="Spore_GerAB"/>
</dbReference>
<comment type="similarity">
    <text evidence="2">Belongs to the amino acid-polyamine-organocation (APC) superfamily. Spore germination protein (SGP) (TC 2.A.3.9) family.</text>
</comment>
<dbReference type="OrthoDB" id="2078716at2"/>